<dbReference type="PROSITE" id="PS51790">
    <property type="entry name" value="MSRB"/>
    <property type="match status" value="1"/>
</dbReference>
<dbReference type="Gene3D" id="2.170.150.20">
    <property type="entry name" value="Peptide methionine sulfoxide reductase"/>
    <property type="match status" value="1"/>
</dbReference>
<gene>
    <name evidence="8" type="ORF">NDN08_000549</name>
</gene>
<dbReference type="PANTHER" id="PTHR10173:SF52">
    <property type="entry name" value="METHIONINE-R-SULFOXIDE REDUCTASE B1"/>
    <property type="match status" value="1"/>
</dbReference>
<accession>A0AAV8UNI3</accession>
<dbReference type="GO" id="GO:0006979">
    <property type="term" value="P:response to oxidative stress"/>
    <property type="evidence" value="ECO:0007669"/>
    <property type="project" value="InterPro"/>
</dbReference>
<evidence type="ECO:0000256" key="1">
    <source>
        <dbReference type="ARBA" id="ARBA00007174"/>
    </source>
</evidence>
<reference evidence="8 9" key="1">
    <citation type="journal article" date="2023" name="Nat. Commun.">
        <title>Origin of minicircular mitochondrial genomes in red algae.</title>
        <authorList>
            <person name="Lee Y."/>
            <person name="Cho C.H."/>
            <person name="Lee Y.M."/>
            <person name="Park S.I."/>
            <person name="Yang J.H."/>
            <person name="West J.A."/>
            <person name="Bhattacharya D."/>
            <person name="Yoon H.S."/>
        </authorList>
    </citation>
    <scope>NUCLEOTIDE SEQUENCE [LARGE SCALE GENOMIC DNA]</scope>
    <source>
        <strain evidence="8 9">CCMP1338</strain>
        <tissue evidence="8">Whole cell</tissue>
    </source>
</reference>
<organism evidence="8 9">
    <name type="scientific">Rhodosorus marinus</name>
    <dbReference type="NCBI Taxonomy" id="101924"/>
    <lineage>
        <taxon>Eukaryota</taxon>
        <taxon>Rhodophyta</taxon>
        <taxon>Stylonematophyceae</taxon>
        <taxon>Stylonematales</taxon>
        <taxon>Stylonemataceae</taxon>
        <taxon>Rhodosorus</taxon>
    </lineage>
</organism>
<keyword evidence="3 6" id="KW-0862">Zinc</keyword>
<dbReference type="InterPro" id="IPR028427">
    <property type="entry name" value="Met_Sox_Rdtase_MsrB"/>
</dbReference>
<evidence type="ECO:0000256" key="4">
    <source>
        <dbReference type="ARBA" id="ARBA00023002"/>
    </source>
</evidence>
<dbReference type="AlphaFoldDB" id="A0AAV8UNI3"/>
<dbReference type="NCBIfam" id="TIGR00357">
    <property type="entry name" value="peptide-methionine (R)-S-oxide reductase MsrB"/>
    <property type="match status" value="1"/>
</dbReference>
<dbReference type="Proteomes" id="UP001157974">
    <property type="component" value="Unassembled WGS sequence"/>
</dbReference>
<keyword evidence="4 6" id="KW-0560">Oxidoreductase</keyword>
<feature type="domain" description="MsrB" evidence="7">
    <location>
        <begin position="26"/>
        <end position="147"/>
    </location>
</feature>
<evidence type="ECO:0000256" key="2">
    <source>
        <dbReference type="ARBA" id="ARBA00022723"/>
    </source>
</evidence>
<evidence type="ECO:0000256" key="3">
    <source>
        <dbReference type="ARBA" id="ARBA00022833"/>
    </source>
</evidence>
<dbReference type="InterPro" id="IPR011057">
    <property type="entry name" value="Mss4-like_sf"/>
</dbReference>
<dbReference type="GO" id="GO:0046872">
    <property type="term" value="F:metal ion binding"/>
    <property type="evidence" value="ECO:0007669"/>
    <property type="project" value="UniProtKB-KW"/>
</dbReference>
<dbReference type="EMBL" id="JAMWBK010000006">
    <property type="protein sequence ID" value="KAJ8904019.1"/>
    <property type="molecule type" value="Genomic_DNA"/>
</dbReference>
<dbReference type="Pfam" id="PF01641">
    <property type="entry name" value="SelR"/>
    <property type="match status" value="1"/>
</dbReference>
<dbReference type="GO" id="GO:0030091">
    <property type="term" value="P:protein repair"/>
    <property type="evidence" value="ECO:0007669"/>
    <property type="project" value="InterPro"/>
</dbReference>
<sequence length="158" mass="17847">MMAFSVLPGLRFRPARSVRICRLADSDPYKEKLTEEEYRVARLGGTEKAFTGNLWNEKRSGSYHCKCCGSTLFSSEDKFDSGTGWPSFTAPVVEEAVTDKLDLSHHMFRIEILCSKCQAHLGHHFPDKTKTGLRYCVNSVTMTFEPAKEAEQAESENE</sequence>
<keyword evidence="9" id="KW-1185">Reference proteome</keyword>
<name>A0AAV8UNI3_9RHOD</name>
<proteinExistence type="inferred from homology"/>
<keyword evidence="2 6" id="KW-0479">Metal-binding</keyword>
<dbReference type="PANTHER" id="PTHR10173">
    <property type="entry name" value="METHIONINE SULFOXIDE REDUCTASE"/>
    <property type="match status" value="1"/>
</dbReference>
<comment type="catalytic activity">
    <reaction evidence="5 6">
        <text>L-methionyl-[protein] + [thioredoxin]-disulfide + H2O = L-methionyl-(R)-S-oxide-[protein] + [thioredoxin]-dithiol</text>
        <dbReference type="Rhea" id="RHEA:24164"/>
        <dbReference type="Rhea" id="RHEA-COMP:10698"/>
        <dbReference type="Rhea" id="RHEA-COMP:10700"/>
        <dbReference type="Rhea" id="RHEA-COMP:12313"/>
        <dbReference type="Rhea" id="RHEA-COMP:12314"/>
        <dbReference type="ChEBI" id="CHEBI:15377"/>
        <dbReference type="ChEBI" id="CHEBI:16044"/>
        <dbReference type="ChEBI" id="CHEBI:29950"/>
        <dbReference type="ChEBI" id="CHEBI:45764"/>
        <dbReference type="ChEBI" id="CHEBI:50058"/>
        <dbReference type="EC" id="1.8.4.12"/>
    </reaction>
</comment>
<evidence type="ECO:0000256" key="6">
    <source>
        <dbReference type="RuleBase" id="RU365044"/>
    </source>
</evidence>
<dbReference type="SUPFAM" id="SSF51316">
    <property type="entry name" value="Mss4-like"/>
    <property type="match status" value="1"/>
</dbReference>
<evidence type="ECO:0000313" key="9">
    <source>
        <dbReference type="Proteomes" id="UP001157974"/>
    </source>
</evidence>
<evidence type="ECO:0000256" key="5">
    <source>
        <dbReference type="ARBA" id="ARBA00048488"/>
    </source>
</evidence>
<comment type="cofactor">
    <cofactor evidence="6">
        <name>Zn(2+)</name>
        <dbReference type="ChEBI" id="CHEBI:29105"/>
    </cofactor>
    <text evidence="6">Binds 1 zinc ion per subunit.</text>
</comment>
<dbReference type="GO" id="GO:0033743">
    <property type="term" value="F:peptide-methionine (R)-S-oxide reductase activity"/>
    <property type="evidence" value="ECO:0007669"/>
    <property type="project" value="UniProtKB-EC"/>
</dbReference>
<dbReference type="FunFam" id="2.170.150.20:FF:000001">
    <property type="entry name" value="Peptide methionine sulfoxide reductase MsrB"/>
    <property type="match status" value="1"/>
</dbReference>
<dbReference type="EC" id="1.8.4.12" evidence="6"/>
<evidence type="ECO:0000313" key="8">
    <source>
        <dbReference type="EMBL" id="KAJ8904019.1"/>
    </source>
</evidence>
<dbReference type="GO" id="GO:0005737">
    <property type="term" value="C:cytoplasm"/>
    <property type="evidence" value="ECO:0007669"/>
    <property type="project" value="TreeGrafter"/>
</dbReference>
<dbReference type="InterPro" id="IPR002579">
    <property type="entry name" value="Met_Sox_Rdtase_MsrB_dom"/>
</dbReference>
<comment type="caution">
    <text evidence="8">The sequence shown here is derived from an EMBL/GenBank/DDBJ whole genome shotgun (WGS) entry which is preliminary data.</text>
</comment>
<evidence type="ECO:0000259" key="7">
    <source>
        <dbReference type="PROSITE" id="PS51790"/>
    </source>
</evidence>
<comment type="similarity">
    <text evidence="1 6">Belongs to the MsrB Met sulfoxide reductase family.</text>
</comment>
<protein>
    <recommendedName>
        <fullName evidence="6">Peptide-methionine (R)-S-oxide reductase</fullName>
        <ecNumber evidence="6">1.8.4.12</ecNumber>
    </recommendedName>
</protein>